<feature type="chain" id="PRO_5046155274" evidence="9">
    <location>
        <begin position="29"/>
        <end position="1067"/>
    </location>
</feature>
<feature type="domain" description="TonB-dependent transporter Oar-like beta-barrel" evidence="10">
    <location>
        <begin position="247"/>
        <end position="665"/>
    </location>
</feature>
<dbReference type="Gene3D" id="2.40.170.20">
    <property type="entry name" value="TonB-dependent receptor, beta-barrel domain"/>
    <property type="match status" value="1"/>
</dbReference>
<dbReference type="SUPFAM" id="SSF49452">
    <property type="entry name" value="Starch-binding domain-like"/>
    <property type="match status" value="1"/>
</dbReference>
<evidence type="ECO:0000256" key="4">
    <source>
        <dbReference type="ARBA" id="ARBA00022692"/>
    </source>
</evidence>
<dbReference type="Gene3D" id="2.60.40.1120">
    <property type="entry name" value="Carboxypeptidase-like, regulatory domain"/>
    <property type="match status" value="1"/>
</dbReference>
<comment type="subcellular location">
    <subcellularLocation>
        <location evidence="1 7">Cell outer membrane</location>
        <topology evidence="1 7">Multi-pass membrane protein</topology>
    </subcellularLocation>
</comment>
<evidence type="ECO:0000256" key="7">
    <source>
        <dbReference type="PROSITE-ProRule" id="PRU01360"/>
    </source>
</evidence>
<dbReference type="InterPro" id="IPR039426">
    <property type="entry name" value="TonB-dep_rcpt-like"/>
</dbReference>
<dbReference type="PANTHER" id="PTHR30069:SF46">
    <property type="entry name" value="OAR PROTEIN"/>
    <property type="match status" value="1"/>
</dbReference>
<dbReference type="PROSITE" id="PS52016">
    <property type="entry name" value="TONB_DEPENDENT_REC_3"/>
    <property type="match status" value="1"/>
</dbReference>
<keyword evidence="4 7" id="KW-0812">Transmembrane</keyword>
<evidence type="ECO:0000259" key="10">
    <source>
        <dbReference type="Pfam" id="PF25183"/>
    </source>
</evidence>
<gene>
    <name evidence="11" type="ORF">QHF89_34415</name>
</gene>
<sequence>MRRPNRVFLLCAPALATAIVCFGSDALAQGSATVQGKVINAETNQPVPNVVVTATSPALQGEELVVTDKAGNYRIPSLPPGDSYVIRADGGSGFRPFASKPFTLRAGGSALVQIQILPETMETGIVILVEATPPVIDYTTGVKTSVGPEFTRRVPTNPPTGKGGATRSFEGLATIAPGTFTDTYGVSVNGTTSPENGFVIDGLSANDAAFGILGTPLSSEFVREVNVITAGYLPEYGRSIGGVMDVVTKSGSNAFHGSFFSAMTPGALEGERTRIPRVGSTIQTNPSLATIQDIGFELGGPILQDRLWFFTGMSLAIQKTRLERSLNKLLYVENPDGTPAVDSMGNPIPIRDSETGFQQTSLLPGTKTTQYATSRTYQYIGKLTFKANQDHNISLSVFGVPQTSGGAGDYPFNLQTGGSAPNLQGPYSAFGGINESFSNNVVLKTSSSFKEKKYLLDTTIGWVHGSITQAAADGSGVADIGSPGTMAGIPNVGWRRSSGGRYPITEFENLPAAAREACAPGGSAEIASLYCPVVNYATGGPGLLRQASQNRIQGRAIFTAIGSLLGQHILKAGIDFEALDYTSARGVSGGNAFRETPDGAFFLDARRFGFLEGPDRPVFLNSFSTTSRSYTVGGFVQDSWNILDRVTLNLGVRYDAQVVTGNDGRIGMTLPNQWSPRVGVIWDPSRKGKAKIFGNFARFYQAITLNLVDRSFPGELQIYSLRGSNVCDPRDPAQVRGACDDPQNLTTINGNTDPTRKFGATGSDRVPVDPDIKPQSSDQLVLGGEYELFTGARIGGAYTHQTLNHAVEDMSRDEANTYFIGNPGHGIAKDFPEAVRDYDSFMIFFEKAFANRWLAQASYTAAYLRGNLAGLFRPETQQLDPNINSDFDLISLLPNRNGPLPGDRTHSIKVFGAKEFVLPGNVSISVGGSYTARSGTPINVLGAHPQYLTGEVFILPRGEGGRTPWVHSIDTNVTAGFQLGKDKSVTFGVDIFNIFNFQAVTGVDSNYTFADVRPIAGGTMDDLPAAKGKLVYWDGQPFNDVDKNPNFGNPNAFQLPRQVRFNARVTF</sequence>
<dbReference type="EMBL" id="JARZHI010000045">
    <property type="protein sequence ID" value="MDI1434646.1"/>
    <property type="molecule type" value="Genomic_DNA"/>
</dbReference>
<organism evidence="11 12">
    <name type="scientific">Polyangium sorediatum</name>
    <dbReference type="NCBI Taxonomy" id="889274"/>
    <lineage>
        <taxon>Bacteria</taxon>
        <taxon>Pseudomonadati</taxon>
        <taxon>Myxococcota</taxon>
        <taxon>Polyangia</taxon>
        <taxon>Polyangiales</taxon>
        <taxon>Polyangiaceae</taxon>
        <taxon>Polyangium</taxon>
    </lineage>
</organism>
<name>A0ABT6P212_9BACT</name>
<dbReference type="InterPro" id="IPR013784">
    <property type="entry name" value="Carb-bd-like_fold"/>
</dbReference>
<dbReference type="PANTHER" id="PTHR30069">
    <property type="entry name" value="TONB-DEPENDENT OUTER MEMBRANE RECEPTOR"/>
    <property type="match status" value="1"/>
</dbReference>
<reference evidence="11 12" key="1">
    <citation type="submission" date="2023-04" db="EMBL/GenBank/DDBJ databases">
        <title>The genome sequence of Polyangium sorediatum DSM14670.</title>
        <authorList>
            <person name="Zhang X."/>
        </authorList>
    </citation>
    <scope>NUCLEOTIDE SEQUENCE [LARGE SCALE GENOMIC DNA]</scope>
    <source>
        <strain evidence="11 12">DSM 14670</strain>
    </source>
</reference>
<dbReference type="Pfam" id="PF13620">
    <property type="entry name" value="CarboxypepD_reg"/>
    <property type="match status" value="1"/>
</dbReference>
<comment type="similarity">
    <text evidence="7">Belongs to the TonB-dependent receptor family.</text>
</comment>
<evidence type="ECO:0000256" key="8">
    <source>
        <dbReference type="SAM" id="MobiDB-lite"/>
    </source>
</evidence>
<dbReference type="SUPFAM" id="SSF56935">
    <property type="entry name" value="Porins"/>
    <property type="match status" value="1"/>
</dbReference>
<dbReference type="Proteomes" id="UP001160301">
    <property type="component" value="Unassembled WGS sequence"/>
</dbReference>
<keyword evidence="12" id="KW-1185">Reference proteome</keyword>
<evidence type="ECO:0000313" key="12">
    <source>
        <dbReference type="Proteomes" id="UP001160301"/>
    </source>
</evidence>
<evidence type="ECO:0000256" key="6">
    <source>
        <dbReference type="ARBA" id="ARBA00023237"/>
    </source>
</evidence>
<feature type="signal peptide" evidence="9">
    <location>
        <begin position="1"/>
        <end position="28"/>
    </location>
</feature>
<accession>A0ABT6P212</accession>
<dbReference type="InterPro" id="IPR036942">
    <property type="entry name" value="Beta-barrel_TonB_sf"/>
</dbReference>
<protein>
    <submittedName>
        <fullName evidence="11">TonB-dependent receptor</fullName>
    </submittedName>
</protein>
<keyword evidence="11" id="KW-0675">Receptor</keyword>
<evidence type="ECO:0000256" key="3">
    <source>
        <dbReference type="ARBA" id="ARBA00022452"/>
    </source>
</evidence>
<keyword evidence="2 7" id="KW-0813">Transport</keyword>
<evidence type="ECO:0000256" key="5">
    <source>
        <dbReference type="ARBA" id="ARBA00023136"/>
    </source>
</evidence>
<evidence type="ECO:0000256" key="2">
    <source>
        <dbReference type="ARBA" id="ARBA00022448"/>
    </source>
</evidence>
<keyword evidence="9" id="KW-0732">Signal</keyword>
<dbReference type="RefSeq" id="WP_284721284.1">
    <property type="nucleotide sequence ID" value="NZ_JARZHI010000045.1"/>
</dbReference>
<comment type="caution">
    <text evidence="11">The sequence shown here is derived from an EMBL/GenBank/DDBJ whole genome shotgun (WGS) entry which is preliminary data.</text>
</comment>
<evidence type="ECO:0000256" key="9">
    <source>
        <dbReference type="SAM" id="SignalP"/>
    </source>
</evidence>
<evidence type="ECO:0000256" key="1">
    <source>
        <dbReference type="ARBA" id="ARBA00004571"/>
    </source>
</evidence>
<feature type="region of interest" description="Disordered" evidence="8">
    <location>
        <begin position="747"/>
        <end position="771"/>
    </location>
</feature>
<keyword evidence="6 7" id="KW-0998">Cell outer membrane</keyword>
<evidence type="ECO:0000313" key="11">
    <source>
        <dbReference type="EMBL" id="MDI1434646.1"/>
    </source>
</evidence>
<dbReference type="Pfam" id="PF25183">
    <property type="entry name" value="OMP_b-brl_4"/>
    <property type="match status" value="1"/>
</dbReference>
<keyword evidence="5 7" id="KW-0472">Membrane</keyword>
<feature type="region of interest" description="Disordered" evidence="8">
    <location>
        <begin position="147"/>
        <end position="168"/>
    </location>
</feature>
<keyword evidence="3 7" id="KW-1134">Transmembrane beta strand</keyword>
<dbReference type="InterPro" id="IPR057601">
    <property type="entry name" value="Oar-like_b-barrel"/>
</dbReference>
<proteinExistence type="inferred from homology"/>